<accession>A0A8S2TDV8</accession>
<evidence type="ECO:0000313" key="2">
    <source>
        <dbReference type="EMBL" id="CAF4275060.1"/>
    </source>
</evidence>
<proteinExistence type="predicted"/>
<gene>
    <name evidence="1" type="ORF">OVA965_LOCUS36247</name>
    <name evidence="2" type="ORF">TMI583_LOCUS37245</name>
</gene>
<evidence type="ECO:0000313" key="1">
    <source>
        <dbReference type="EMBL" id="CAF1485268.1"/>
    </source>
</evidence>
<evidence type="ECO:0000313" key="3">
    <source>
        <dbReference type="Proteomes" id="UP000682733"/>
    </source>
</evidence>
<protein>
    <submittedName>
        <fullName evidence="2">Uncharacterized protein</fullName>
    </submittedName>
</protein>
<dbReference type="EMBL" id="CAJOBA010054486">
    <property type="protein sequence ID" value="CAF4275060.1"/>
    <property type="molecule type" value="Genomic_DNA"/>
</dbReference>
<dbReference type="Proteomes" id="UP000682733">
    <property type="component" value="Unassembled WGS sequence"/>
</dbReference>
<dbReference type="AlphaFoldDB" id="A0A8S2TDV8"/>
<comment type="caution">
    <text evidence="2">The sequence shown here is derived from an EMBL/GenBank/DDBJ whole genome shotgun (WGS) entry which is preliminary data.</text>
</comment>
<reference evidence="2" key="1">
    <citation type="submission" date="2021-02" db="EMBL/GenBank/DDBJ databases">
        <authorList>
            <person name="Nowell W R."/>
        </authorList>
    </citation>
    <scope>NUCLEOTIDE SEQUENCE</scope>
</reference>
<dbReference type="EMBL" id="CAJNOK010032548">
    <property type="protein sequence ID" value="CAF1485268.1"/>
    <property type="molecule type" value="Genomic_DNA"/>
</dbReference>
<sequence>MVDGVPLFRAIKAHMTHRTDHMIQQIYYKITSFRKIIACRRQRSSTARKTVGVSPEVIVDVPHVPLTKADLAYLSLVMTDTDNSEVFYDCINEDSINFKTETSEELRISRKGSAIDERLTDETSEDDFVDFEPENDEDPHMTGNINLAPTEVVLSTAVDYQSNYNDTNENDLFDFERFMGMFYERYSSSGPIMFIGSLYEALLSSLFSVDE</sequence>
<feature type="non-terminal residue" evidence="2">
    <location>
        <position position="211"/>
    </location>
</feature>
<organism evidence="2 3">
    <name type="scientific">Didymodactylos carnosus</name>
    <dbReference type="NCBI Taxonomy" id="1234261"/>
    <lineage>
        <taxon>Eukaryota</taxon>
        <taxon>Metazoa</taxon>
        <taxon>Spiralia</taxon>
        <taxon>Gnathifera</taxon>
        <taxon>Rotifera</taxon>
        <taxon>Eurotatoria</taxon>
        <taxon>Bdelloidea</taxon>
        <taxon>Philodinida</taxon>
        <taxon>Philodinidae</taxon>
        <taxon>Didymodactylos</taxon>
    </lineage>
</organism>
<dbReference type="Proteomes" id="UP000677228">
    <property type="component" value="Unassembled WGS sequence"/>
</dbReference>
<name>A0A8S2TDV8_9BILA</name>